<dbReference type="PANTHER" id="PTHR46470">
    <property type="entry name" value="N-ACYLNEURAMINATE-9-PHOSPHATASE"/>
    <property type="match status" value="1"/>
</dbReference>
<name>A0ABM1MPS6_NICVS</name>
<comment type="cofactor">
    <cofactor evidence="1">
        <name>Mg(2+)</name>
        <dbReference type="ChEBI" id="CHEBI:18420"/>
    </cofactor>
</comment>
<dbReference type="InterPro" id="IPR011950">
    <property type="entry name" value="HAD-SF_hydro_IA_CTE7"/>
</dbReference>
<dbReference type="SFLD" id="SFLDS00003">
    <property type="entry name" value="Haloacid_Dehalogenase"/>
    <property type="match status" value="1"/>
</dbReference>
<dbReference type="PANTHER" id="PTHR46470:SF3">
    <property type="entry name" value="N-ACYLNEURAMINATE-9-PHOSPHATASE"/>
    <property type="match status" value="1"/>
</dbReference>
<dbReference type="Pfam" id="PF00702">
    <property type="entry name" value="Hydrolase"/>
    <property type="match status" value="1"/>
</dbReference>
<accession>A0ABM1MPS6</accession>
<evidence type="ECO:0000256" key="3">
    <source>
        <dbReference type="ARBA" id="ARBA00022842"/>
    </source>
</evidence>
<dbReference type="InterPro" id="IPR051400">
    <property type="entry name" value="HAD-like_hydrolase"/>
</dbReference>
<reference evidence="5" key="1">
    <citation type="submission" date="2025-08" db="UniProtKB">
        <authorList>
            <consortium name="RefSeq"/>
        </authorList>
    </citation>
    <scope>IDENTIFICATION</scope>
    <source>
        <tissue evidence="5">Whole Larva</tissue>
    </source>
</reference>
<evidence type="ECO:0000256" key="2">
    <source>
        <dbReference type="ARBA" id="ARBA00022801"/>
    </source>
</evidence>
<proteinExistence type="predicted"/>
<dbReference type="InterPro" id="IPR036412">
    <property type="entry name" value="HAD-like_sf"/>
</dbReference>
<gene>
    <name evidence="5" type="primary">LOC108562670</name>
</gene>
<dbReference type="Gene3D" id="1.20.120.710">
    <property type="entry name" value="Haloacid dehalogenase hydrolase-like domain"/>
    <property type="match status" value="1"/>
</dbReference>
<dbReference type="SUPFAM" id="SSF56784">
    <property type="entry name" value="HAD-like"/>
    <property type="match status" value="1"/>
</dbReference>
<dbReference type="RefSeq" id="XP_017776576.1">
    <property type="nucleotide sequence ID" value="XM_017921087.1"/>
</dbReference>
<organism evidence="4 5">
    <name type="scientific">Nicrophorus vespilloides</name>
    <name type="common">Boreal carrion beetle</name>
    <dbReference type="NCBI Taxonomy" id="110193"/>
    <lineage>
        <taxon>Eukaryota</taxon>
        <taxon>Metazoa</taxon>
        <taxon>Ecdysozoa</taxon>
        <taxon>Arthropoda</taxon>
        <taxon>Hexapoda</taxon>
        <taxon>Insecta</taxon>
        <taxon>Pterygota</taxon>
        <taxon>Neoptera</taxon>
        <taxon>Endopterygota</taxon>
        <taxon>Coleoptera</taxon>
        <taxon>Polyphaga</taxon>
        <taxon>Staphyliniformia</taxon>
        <taxon>Silphidae</taxon>
        <taxon>Nicrophorinae</taxon>
        <taxon>Nicrophorus</taxon>
    </lineage>
</organism>
<evidence type="ECO:0000256" key="1">
    <source>
        <dbReference type="ARBA" id="ARBA00001946"/>
    </source>
</evidence>
<evidence type="ECO:0000313" key="4">
    <source>
        <dbReference type="Proteomes" id="UP000695000"/>
    </source>
</evidence>
<protein>
    <submittedName>
        <fullName evidence="5">N-acylneuraminate-9-phosphatase</fullName>
    </submittedName>
</protein>
<dbReference type="Proteomes" id="UP000695000">
    <property type="component" value="Unplaced"/>
</dbReference>
<keyword evidence="4" id="KW-1185">Reference proteome</keyword>
<dbReference type="Gene3D" id="3.40.50.1000">
    <property type="entry name" value="HAD superfamily/HAD-like"/>
    <property type="match status" value="1"/>
</dbReference>
<evidence type="ECO:0000313" key="5">
    <source>
        <dbReference type="RefSeq" id="XP_017776576.1"/>
    </source>
</evidence>
<dbReference type="GeneID" id="108562670"/>
<dbReference type="SFLD" id="SFLDG01129">
    <property type="entry name" value="C1.5:_HAD__Beta-PGM__Phosphata"/>
    <property type="match status" value="1"/>
</dbReference>
<sequence length="269" mass="30826">MDSKIANISVIFFDLDNTLITTRKADKLACNKLSEILWEKYEVQVETSIAICSKYLKAFRKCPDNPSVELHAWRRKLWMQALGDEYTAIAGEVYLKWLQLRYHYLALTPDVQMLLKKLRLHFRLGLITNGPSCAQWEKVERLNLKGYFDLIVVSGDLPWEKPQHEIFHEACRYLGVEPGECLMVGDKLETDILGGKQANLAGTVWIPLVTDSPERAADFHPDFIISKVTDLPGLLPQRTAPVFRQQKNVVFRLSRDQLLDDDDCSNNSC</sequence>
<keyword evidence="3" id="KW-0460">Magnesium</keyword>
<dbReference type="CDD" id="cd04305">
    <property type="entry name" value="HAD_Neu5Ac-Pase_like"/>
    <property type="match status" value="1"/>
</dbReference>
<keyword evidence="2" id="KW-0378">Hydrolase</keyword>
<dbReference type="NCBIfam" id="TIGR02253">
    <property type="entry name" value="CTE7"/>
    <property type="match status" value="1"/>
</dbReference>
<dbReference type="NCBIfam" id="TIGR01549">
    <property type="entry name" value="HAD-SF-IA-v1"/>
    <property type="match status" value="1"/>
</dbReference>
<dbReference type="InterPro" id="IPR023214">
    <property type="entry name" value="HAD_sf"/>
</dbReference>
<dbReference type="InterPro" id="IPR006439">
    <property type="entry name" value="HAD-SF_hydro_IA"/>
</dbReference>